<evidence type="ECO:0000313" key="2">
    <source>
        <dbReference type="Proteomes" id="UP000282460"/>
    </source>
</evidence>
<gene>
    <name evidence="1" type="ORF">D9V28_08595</name>
</gene>
<keyword evidence="2" id="KW-1185">Reference proteome</keyword>
<dbReference type="EMBL" id="RCWJ01000002">
    <property type="protein sequence ID" value="RLQ84258.1"/>
    <property type="molecule type" value="Genomic_DNA"/>
</dbReference>
<dbReference type="AlphaFoldDB" id="A0A3L7J172"/>
<reference evidence="1 2" key="1">
    <citation type="submission" date="2018-10" db="EMBL/GenBank/DDBJ databases">
        <authorList>
            <person name="Li J."/>
        </authorList>
    </citation>
    <scope>NUCLEOTIDE SEQUENCE [LARGE SCALE GENOMIC DNA]</scope>
    <source>
        <strain evidence="1 2">ZD1-4</strain>
    </source>
</reference>
<sequence>MTVTTTSRPLASQLRNSGLGWIPESGDQFCLDAAEFEGEVFTVSDMTIEPHDYDTGTILGFNGTTEWALDSVALENTLWLPREDQLRELLGSTFSFLLRVDDMYVVEIDRGGEKLRFDAPSVPDAYALAVLGVLSAQTA</sequence>
<evidence type="ECO:0000313" key="1">
    <source>
        <dbReference type="EMBL" id="RLQ84258.1"/>
    </source>
</evidence>
<comment type="caution">
    <text evidence="1">The sequence shown here is derived from an EMBL/GenBank/DDBJ whole genome shotgun (WGS) entry which is preliminary data.</text>
</comment>
<dbReference type="RefSeq" id="WP_121659304.1">
    <property type="nucleotide sequence ID" value="NZ_BMEK01000002.1"/>
</dbReference>
<proteinExistence type="predicted"/>
<organism evidence="1 2">
    <name type="scientific">Mycetocola zhadangensis</name>
    <dbReference type="NCBI Taxonomy" id="1164595"/>
    <lineage>
        <taxon>Bacteria</taxon>
        <taxon>Bacillati</taxon>
        <taxon>Actinomycetota</taxon>
        <taxon>Actinomycetes</taxon>
        <taxon>Micrococcales</taxon>
        <taxon>Microbacteriaceae</taxon>
        <taxon>Mycetocola</taxon>
    </lineage>
</organism>
<evidence type="ECO:0008006" key="3">
    <source>
        <dbReference type="Google" id="ProtNLM"/>
    </source>
</evidence>
<dbReference type="Proteomes" id="UP000282460">
    <property type="component" value="Unassembled WGS sequence"/>
</dbReference>
<protein>
    <recommendedName>
        <fullName evidence="3">Pilus assembly protein CpaE</fullName>
    </recommendedName>
</protein>
<dbReference type="OrthoDB" id="3295834at2"/>
<name>A0A3L7J172_9MICO</name>
<accession>A0A3L7J172</accession>